<evidence type="ECO:0000313" key="2">
    <source>
        <dbReference type="Proteomes" id="UP000094056"/>
    </source>
</evidence>
<gene>
    <name evidence="1" type="ORF">SCARUB_03610</name>
</gene>
<accession>A0A1E3X6N4</accession>
<organism evidence="1 2">
    <name type="scientific">Candidatus Scalindua rubra</name>
    <dbReference type="NCBI Taxonomy" id="1872076"/>
    <lineage>
        <taxon>Bacteria</taxon>
        <taxon>Pseudomonadati</taxon>
        <taxon>Planctomycetota</taxon>
        <taxon>Candidatus Brocadiia</taxon>
        <taxon>Candidatus Brocadiales</taxon>
        <taxon>Candidatus Scalinduaceae</taxon>
        <taxon>Candidatus Scalindua</taxon>
    </lineage>
</organism>
<sequence>MKTEEITIRVDEDAANAYRSASEEDRRKLDLLLSLRLSEATRSAGSLKDVMREISRKAQDRGLTPEILESILDEQ</sequence>
<protein>
    <submittedName>
        <fullName evidence="1">Uncharacterized protein</fullName>
    </submittedName>
</protein>
<dbReference type="EMBL" id="MAYW01000130">
    <property type="protein sequence ID" value="ODS31265.1"/>
    <property type="molecule type" value="Genomic_DNA"/>
</dbReference>
<comment type="caution">
    <text evidence="1">The sequence shown here is derived from an EMBL/GenBank/DDBJ whole genome shotgun (WGS) entry which is preliminary data.</text>
</comment>
<name>A0A1E3X6N4_9BACT</name>
<dbReference type="AlphaFoldDB" id="A0A1E3X6N4"/>
<reference evidence="1 2" key="1">
    <citation type="submission" date="2016-07" db="EMBL/GenBank/DDBJ databases">
        <title>Draft genome of Scalindua rubra, obtained from a brine-seawater interface in the Red Sea, sheds light on salt adaptation in anammox bacteria.</title>
        <authorList>
            <person name="Speth D.R."/>
            <person name="Lagkouvardos I."/>
            <person name="Wang Y."/>
            <person name="Qian P.-Y."/>
            <person name="Dutilh B.E."/>
            <person name="Jetten M.S."/>
        </authorList>
    </citation>
    <scope>NUCLEOTIDE SEQUENCE [LARGE SCALE GENOMIC DNA]</scope>
    <source>
        <strain evidence="1">BSI-1</strain>
    </source>
</reference>
<evidence type="ECO:0000313" key="1">
    <source>
        <dbReference type="EMBL" id="ODS31265.1"/>
    </source>
</evidence>
<proteinExistence type="predicted"/>
<dbReference type="Proteomes" id="UP000094056">
    <property type="component" value="Unassembled WGS sequence"/>
</dbReference>